<dbReference type="RefSeq" id="WP_035076066.1">
    <property type="nucleotide sequence ID" value="NZ_JMIH01000023.1"/>
</dbReference>
<feature type="domain" description="Bacterial mobilisation" evidence="1">
    <location>
        <begin position="67"/>
        <end position="99"/>
    </location>
</feature>
<name>A0A074LGL7_9BACT</name>
<evidence type="ECO:0000313" key="3">
    <source>
        <dbReference type="Proteomes" id="UP000027821"/>
    </source>
</evidence>
<evidence type="ECO:0000259" key="1">
    <source>
        <dbReference type="Pfam" id="PF05713"/>
    </source>
</evidence>
<reference evidence="2 3" key="1">
    <citation type="submission" date="2014-04" db="EMBL/GenBank/DDBJ databases">
        <title>Characterization and application of a salt tolerant electro-active bacterium.</title>
        <authorList>
            <person name="Yang L."/>
            <person name="Wei S."/>
            <person name="Tay Q.X.M."/>
        </authorList>
    </citation>
    <scope>NUCLEOTIDE SEQUENCE [LARGE SCALE GENOMIC DNA]</scope>
    <source>
        <strain evidence="2 3">LY1</strain>
    </source>
</reference>
<dbReference type="EMBL" id="JMIH01000023">
    <property type="protein sequence ID" value="KEO72937.1"/>
    <property type="molecule type" value="Genomic_DNA"/>
</dbReference>
<protein>
    <recommendedName>
        <fullName evidence="1">Bacterial mobilisation domain-containing protein</fullName>
    </recommendedName>
</protein>
<organism evidence="2 3">
    <name type="scientific">Anditalea andensis</name>
    <dbReference type="NCBI Taxonomy" id="1048983"/>
    <lineage>
        <taxon>Bacteria</taxon>
        <taxon>Pseudomonadati</taxon>
        <taxon>Bacteroidota</taxon>
        <taxon>Cytophagia</taxon>
        <taxon>Cytophagales</taxon>
        <taxon>Cytophagaceae</taxon>
        <taxon>Anditalea</taxon>
    </lineage>
</organism>
<comment type="caution">
    <text evidence="2">The sequence shown here is derived from an EMBL/GenBank/DDBJ whole genome shotgun (WGS) entry which is preliminary data.</text>
</comment>
<sequence>MARPPKEKKEKRSFRYTFRMNEDELQFLEKLSDYSDLPTAEVIRASVFKNRLPKAKVPILDKQTYLELKRIGNNINQIARHYNSHIEVPDERLNVFNSLSDKLDAVLKVLVNDR</sequence>
<dbReference type="eggNOG" id="ENOG5033560">
    <property type="taxonomic scope" value="Bacteria"/>
</dbReference>
<dbReference type="AlphaFoldDB" id="A0A074LGL7"/>
<dbReference type="STRING" id="1048983.EL17_15055"/>
<proteinExistence type="predicted"/>
<keyword evidence="3" id="KW-1185">Reference proteome</keyword>
<dbReference type="Pfam" id="PF05713">
    <property type="entry name" value="MobC"/>
    <property type="match status" value="1"/>
</dbReference>
<evidence type="ECO:0000313" key="2">
    <source>
        <dbReference type="EMBL" id="KEO72937.1"/>
    </source>
</evidence>
<dbReference type="OrthoDB" id="681025at2"/>
<gene>
    <name evidence="2" type="ORF">EL17_15055</name>
</gene>
<dbReference type="Proteomes" id="UP000027821">
    <property type="component" value="Unassembled WGS sequence"/>
</dbReference>
<accession>A0A074LGL7</accession>
<dbReference type="InterPro" id="IPR008687">
    <property type="entry name" value="MobC"/>
</dbReference>